<name>E1K093_SOLFR</name>
<feature type="domain" description="4Fe-4S ferredoxin-type" evidence="1">
    <location>
        <begin position="35"/>
        <end position="63"/>
    </location>
</feature>
<gene>
    <name evidence="2" type="ORF">DesfrDRAFT_3293</name>
</gene>
<dbReference type="SUPFAM" id="SSF54862">
    <property type="entry name" value="4Fe-4S ferredoxins"/>
    <property type="match status" value="1"/>
</dbReference>
<dbReference type="Proteomes" id="UP000006250">
    <property type="component" value="Unassembled WGS sequence"/>
</dbReference>
<protein>
    <submittedName>
        <fullName evidence="2">4Fe-4S ferredoxin iron-sulfur binding domain protein</fullName>
    </submittedName>
</protein>
<dbReference type="PANTHER" id="PTHR42895">
    <property type="entry name" value="IRON-SULFUR CLUSTER-BINDING PROTEIN-RELATED"/>
    <property type="match status" value="1"/>
</dbReference>
<dbReference type="PANTHER" id="PTHR42895:SF1">
    <property type="entry name" value="IRON-SULFUR CLUSTER PROTEIN"/>
    <property type="match status" value="1"/>
</dbReference>
<dbReference type="Gene3D" id="3.30.70.20">
    <property type="match status" value="1"/>
</dbReference>
<dbReference type="OrthoDB" id="9795268at2"/>
<dbReference type="RefSeq" id="WP_005995721.1">
    <property type="nucleotide sequence ID" value="NZ_AECZ01000029.1"/>
</dbReference>
<comment type="caution">
    <text evidence="2">The sequence shown here is derived from an EMBL/GenBank/DDBJ whole genome shotgun (WGS) entry which is preliminary data.</text>
</comment>
<dbReference type="InterPro" id="IPR052911">
    <property type="entry name" value="Corrinoid_activation_enz"/>
</dbReference>
<evidence type="ECO:0000313" key="3">
    <source>
        <dbReference type="Proteomes" id="UP000006250"/>
    </source>
</evidence>
<dbReference type="STRING" id="596151.DesfrDRAFT_3293"/>
<dbReference type="AlphaFoldDB" id="E1K093"/>
<keyword evidence="3" id="KW-1185">Reference proteome</keyword>
<dbReference type="InterPro" id="IPR017896">
    <property type="entry name" value="4Fe4S_Fe-S-bd"/>
</dbReference>
<feature type="domain" description="4Fe-4S ferredoxin-type" evidence="1">
    <location>
        <begin position="4"/>
        <end position="33"/>
    </location>
</feature>
<dbReference type="EMBL" id="AECZ01000029">
    <property type="protein sequence ID" value="EFL49924.1"/>
    <property type="molecule type" value="Genomic_DNA"/>
</dbReference>
<reference evidence="2 3" key="1">
    <citation type="submission" date="2010-08" db="EMBL/GenBank/DDBJ databases">
        <title>The draft genome of Desulfovibrio fructosovorans JJ.</title>
        <authorList>
            <consortium name="US DOE Joint Genome Institute (JGI-PGF)"/>
            <person name="Lucas S."/>
            <person name="Copeland A."/>
            <person name="Lapidus A."/>
            <person name="Cheng J.-F."/>
            <person name="Bruce D."/>
            <person name="Goodwin L."/>
            <person name="Pitluck S."/>
            <person name="Land M.L."/>
            <person name="Hauser L."/>
            <person name="Chang Y.-J."/>
            <person name="Jeffries C."/>
            <person name="Wall J.D."/>
            <person name="Stahl D.A."/>
            <person name="Arkin A.P."/>
            <person name="Dehal P."/>
            <person name="Stolyar S.M."/>
            <person name="Hazen T.C."/>
            <person name="Woyke T.J."/>
        </authorList>
    </citation>
    <scope>NUCLEOTIDE SEQUENCE [LARGE SCALE GENOMIC DNA]</scope>
    <source>
        <strain evidence="2 3">JJ</strain>
    </source>
</reference>
<proteinExistence type="predicted"/>
<organism evidence="2 3">
    <name type="scientific">Solidesulfovibrio fructosivorans JJ]</name>
    <dbReference type="NCBI Taxonomy" id="596151"/>
    <lineage>
        <taxon>Bacteria</taxon>
        <taxon>Pseudomonadati</taxon>
        <taxon>Thermodesulfobacteriota</taxon>
        <taxon>Desulfovibrionia</taxon>
        <taxon>Desulfovibrionales</taxon>
        <taxon>Desulfovibrionaceae</taxon>
        <taxon>Solidesulfovibrio</taxon>
    </lineage>
</organism>
<accession>E1K093</accession>
<sequence>MKRKIIEIDEALCNGCGQCVTGCAEGALAIVDGKARIVADHFCDGLGACIGHCPTGALQIIEREAPDFDEKAALAHVAAMEGKKMSGGCPSGQPLTLTPCQQANIPTGRTPVAGSALSSWPIKLRLVPPTAPFLKGARLLLTSDCVPPAFPAFHSAFLPGRVALLGCPKFDDVQAYVDKLTAIVRENAVADITVLQMDVPCCSGMARIAAMTVAASGRDIPVTRVVVGRRGGIVSMGPVSEKGSARGITL</sequence>
<dbReference type="eggNOG" id="COG1145">
    <property type="taxonomic scope" value="Bacteria"/>
</dbReference>
<evidence type="ECO:0000259" key="1">
    <source>
        <dbReference type="PROSITE" id="PS51379"/>
    </source>
</evidence>
<evidence type="ECO:0000313" key="2">
    <source>
        <dbReference type="EMBL" id="EFL49924.1"/>
    </source>
</evidence>
<dbReference type="PROSITE" id="PS51379">
    <property type="entry name" value="4FE4S_FER_2"/>
    <property type="match status" value="2"/>
</dbReference>
<dbReference type="Pfam" id="PF12837">
    <property type="entry name" value="Fer4_6"/>
    <property type="match status" value="1"/>
</dbReference>